<sequence length="277" mass="30898">MWRLDGVFGLSTLAFPTSSSVPPCASGSRPPTCDGGDAADTRWRRRRRHAMEETPADTRALRFGLAAAVWPSKLAPTQMQAANGGSCFVAILVSLRSTSTTLCGRRVRALCGRRVRVLCRRRVRFLCRRRVRVFAVGGYEFLRSAGTPLCGRRVRLFAVSGYASLRSADTPLCRRRVRLFAVDEYAHRIPACWRSRPQSLPPRSTSGLLVYLLRLVLLVLSYCARFCWRSRTALGFVGALVLRSVLGTSSMVLFGGRNVASRWGLIWYSSLRPRKPT</sequence>
<proteinExistence type="predicted"/>
<accession>A0A165MG92</accession>
<dbReference type="Proteomes" id="UP000076761">
    <property type="component" value="Unassembled WGS sequence"/>
</dbReference>
<feature type="transmembrane region" description="Helical" evidence="1">
    <location>
        <begin position="208"/>
        <end position="227"/>
    </location>
</feature>
<reference evidence="2 3" key="1">
    <citation type="journal article" date="2016" name="Mol. Biol. Evol.">
        <title>Comparative Genomics of Early-Diverging Mushroom-Forming Fungi Provides Insights into the Origins of Lignocellulose Decay Capabilities.</title>
        <authorList>
            <person name="Nagy L.G."/>
            <person name="Riley R."/>
            <person name="Tritt A."/>
            <person name="Adam C."/>
            <person name="Daum C."/>
            <person name="Floudas D."/>
            <person name="Sun H."/>
            <person name="Yadav J.S."/>
            <person name="Pangilinan J."/>
            <person name="Larsson K.H."/>
            <person name="Matsuura K."/>
            <person name="Barry K."/>
            <person name="Labutti K."/>
            <person name="Kuo R."/>
            <person name="Ohm R.A."/>
            <person name="Bhattacharya S.S."/>
            <person name="Shirouzu T."/>
            <person name="Yoshinaga Y."/>
            <person name="Martin F.M."/>
            <person name="Grigoriev I.V."/>
            <person name="Hibbett D.S."/>
        </authorList>
    </citation>
    <scope>NUCLEOTIDE SEQUENCE [LARGE SCALE GENOMIC DNA]</scope>
    <source>
        <strain evidence="2 3">HHB14362 ss-1</strain>
    </source>
</reference>
<feature type="transmembrane region" description="Helical" evidence="1">
    <location>
        <begin position="234"/>
        <end position="254"/>
    </location>
</feature>
<evidence type="ECO:0000313" key="3">
    <source>
        <dbReference type="Proteomes" id="UP000076761"/>
    </source>
</evidence>
<gene>
    <name evidence="2" type="ORF">NEOLEDRAFT_192256</name>
</gene>
<keyword evidence="1" id="KW-0472">Membrane</keyword>
<organism evidence="2 3">
    <name type="scientific">Neolentinus lepideus HHB14362 ss-1</name>
    <dbReference type="NCBI Taxonomy" id="1314782"/>
    <lineage>
        <taxon>Eukaryota</taxon>
        <taxon>Fungi</taxon>
        <taxon>Dikarya</taxon>
        <taxon>Basidiomycota</taxon>
        <taxon>Agaricomycotina</taxon>
        <taxon>Agaricomycetes</taxon>
        <taxon>Gloeophyllales</taxon>
        <taxon>Gloeophyllaceae</taxon>
        <taxon>Neolentinus</taxon>
    </lineage>
</organism>
<evidence type="ECO:0000313" key="2">
    <source>
        <dbReference type="EMBL" id="KZT18298.1"/>
    </source>
</evidence>
<evidence type="ECO:0000256" key="1">
    <source>
        <dbReference type="SAM" id="Phobius"/>
    </source>
</evidence>
<keyword evidence="3" id="KW-1185">Reference proteome</keyword>
<keyword evidence="1" id="KW-1133">Transmembrane helix</keyword>
<protein>
    <submittedName>
        <fullName evidence="2">Uncharacterized protein</fullName>
    </submittedName>
</protein>
<name>A0A165MG92_9AGAM</name>
<dbReference type="AlphaFoldDB" id="A0A165MG92"/>
<keyword evidence="1" id="KW-0812">Transmembrane</keyword>
<dbReference type="EMBL" id="KV425691">
    <property type="protein sequence ID" value="KZT18298.1"/>
    <property type="molecule type" value="Genomic_DNA"/>
</dbReference>
<dbReference type="InParanoid" id="A0A165MG92"/>